<dbReference type="PANTHER" id="PTHR31511">
    <property type="entry name" value="PROTEIN CBG23764"/>
    <property type="match status" value="1"/>
</dbReference>
<protein>
    <submittedName>
        <fullName evidence="1">Uncharacterized protein</fullName>
    </submittedName>
</protein>
<dbReference type="InterPro" id="IPR044925">
    <property type="entry name" value="His-Me_finger_sf"/>
</dbReference>
<evidence type="ECO:0000313" key="1">
    <source>
        <dbReference type="EMBL" id="CAB4008975.1"/>
    </source>
</evidence>
<dbReference type="Proteomes" id="UP001152795">
    <property type="component" value="Unassembled WGS sequence"/>
</dbReference>
<comment type="caution">
    <text evidence="1">The sequence shown here is derived from an EMBL/GenBank/DDBJ whole genome shotgun (WGS) entry which is preliminary data.</text>
</comment>
<accession>A0A6S7HS87</accession>
<gene>
    <name evidence="1" type="ORF">PACLA_8A057764</name>
</gene>
<dbReference type="PANTHER" id="PTHR31511:SF12">
    <property type="entry name" value="RHO TERMINATION FACTOR N-TERMINAL DOMAIN-CONTAINING PROTEIN"/>
    <property type="match status" value="1"/>
</dbReference>
<sequence>MDEGYWTFKQLRKKMEENGQTFKEYPDGRVKIDLDSGTKTVGLRNLTGILGYRSSNGPIYTPHISDRPVDIHDGLRYITVSCNLVNREYNIGNRSTIITSLPIDGTTPLFGTVTKYNDIESQVRVDAGRYNEIRFEIGSNTGVEDEEDYNSGAKCHLCSKQIYSDSNWMYLKVRDHCHFTGKYRGAAHSICNLKARKPDFIPTLFHNLEGYDREGLRQSTGDIALLTNTFDDFKKMAK</sequence>
<name>A0A6S7HS87_PARCT</name>
<dbReference type="Gene3D" id="3.40.1800.10">
    <property type="entry name" value="His-Me finger endonucleases"/>
    <property type="match status" value="1"/>
</dbReference>
<reference evidence="1" key="1">
    <citation type="submission" date="2020-04" db="EMBL/GenBank/DDBJ databases">
        <authorList>
            <person name="Alioto T."/>
            <person name="Alioto T."/>
            <person name="Gomez Garrido J."/>
        </authorList>
    </citation>
    <scope>NUCLEOTIDE SEQUENCE</scope>
    <source>
        <strain evidence="1">A484AB</strain>
    </source>
</reference>
<dbReference type="SUPFAM" id="SSF54060">
    <property type="entry name" value="His-Me finger endonucleases"/>
    <property type="match status" value="1"/>
</dbReference>
<dbReference type="InterPro" id="IPR038563">
    <property type="entry name" value="Endonuclease_7_sf"/>
</dbReference>
<dbReference type="OrthoDB" id="6602337at2759"/>
<dbReference type="EMBL" id="CACRXK020006288">
    <property type="protein sequence ID" value="CAB4008975.1"/>
    <property type="molecule type" value="Genomic_DNA"/>
</dbReference>
<dbReference type="AlphaFoldDB" id="A0A6S7HS87"/>
<feature type="non-terminal residue" evidence="1">
    <location>
        <position position="1"/>
    </location>
</feature>
<organism evidence="1 2">
    <name type="scientific">Paramuricea clavata</name>
    <name type="common">Red gorgonian</name>
    <name type="synonym">Violescent sea-whip</name>
    <dbReference type="NCBI Taxonomy" id="317549"/>
    <lineage>
        <taxon>Eukaryota</taxon>
        <taxon>Metazoa</taxon>
        <taxon>Cnidaria</taxon>
        <taxon>Anthozoa</taxon>
        <taxon>Octocorallia</taxon>
        <taxon>Malacalcyonacea</taxon>
        <taxon>Plexauridae</taxon>
        <taxon>Paramuricea</taxon>
    </lineage>
</organism>
<proteinExistence type="predicted"/>
<keyword evidence="2" id="KW-1185">Reference proteome</keyword>
<evidence type="ECO:0000313" key="2">
    <source>
        <dbReference type="Proteomes" id="UP001152795"/>
    </source>
</evidence>